<dbReference type="InterPro" id="IPR029032">
    <property type="entry name" value="AhpD-like"/>
</dbReference>
<dbReference type="Proteomes" id="UP000655443">
    <property type="component" value="Unassembled WGS sequence"/>
</dbReference>
<comment type="caution">
    <text evidence="2">The sequence shown here is derived from an EMBL/GenBank/DDBJ whole genome shotgun (WGS) entry which is preliminary data.</text>
</comment>
<dbReference type="InterPro" id="IPR010195">
    <property type="entry name" value="Uncharacterised_peroxidase-rel"/>
</dbReference>
<dbReference type="Pfam" id="PF02627">
    <property type="entry name" value="CMD"/>
    <property type="match status" value="2"/>
</dbReference>
<feature type="domain" description="Carboxymuconolactone decarboxylase-like" evidence="1">
    <location>
        <begin position="109"/>
        <end position="169"/>
    </location>
</feature>
<organism evidence="2 3">
    <name type="scientific">Streptomyces alanosinicus</name>
    <dbReference type="NCBI Taxonomy" id="68171"/>
    <lineage>
        <taxon>Bacteria</taxon>
        <taxon>Bacillati</taxon>
        <taxon>Actinomycetota</taxon>
        <taxon>Actinomycetes</taxon>
        <taxon>Kitasatosporales</taxon>
        <taxon>Streptomycetaceae</taxon>
        <taxon>Streptomyces</taxon>
    </lineage>
</organism>
<dbReference type="InterPro" id="IPR004675">
    <property type="entry name" value="AhpD_core"/>
</dbReference>
<dbReference type="SUPFAM" id="SSF69118">
    <property type="entry name" value="AhpD-like"/>
    <property type="match status" value="1"/>
</dbReference>
<feature type="domain" description="Carboxymuconolactone decarboxylase-like" evidence="1">
    <location>
        <begin position="37"/>
        <end position="87"/>
    </location>
</feature>
<accession>A0A918YL36</accession>
<proteinExistence type="predicted"/>
<keyword evidence="3" id="KW-1185">Reference proteome</keyword>
<gene>
    <name evidence="2" type="ORF">GCM10010339_47330</name>
</gene>
<dbReference type="PANTHER" id="PTHR35446:SF2">
    <property type="entry name" value="CARBOXYMUCONOLACTONE DECARBOXYLASE-LIKE DOMAIN-CONTAINING PROTEIN"/>
    <property type="match status" value="1"/>
</dbReference>
<name>A0A918YL36_9ACTN</name>
<sequence>MTLRQNFVGNRLKEPRMPHIELGNDLPGIVSLFAFRPETAAPLSELAEVLLRGPSALSQGERELIAARVSHLNSCSFCTDSHAAFAAAQLDQGMSLVDQVRTDPAAAPVSDKLKALLAVADAVQEGGRAVTDEHIKTARAAGATDREIHDTVLIAAAFCMYNRYVDGLATTVPDQSAAYTEMAEHITTHGYRGAVPLQP</sequence>
<dbReference type="NCBIfam" id="TIGR00778">
    <property type="entry name" value="ahpD_dom"/>
    <property type="match status" value="1"/>
</dbReference>
<dbReference type="NCBIfam" id="TIGR01926">
    <property type="entry name" value="peroxid_rel"/>
    <property type="match status" value="1"/>
</dbReference>
<dbReference type="InterPro" id="IPR003779">
    <property type="entry name" value="CMD-like"/>
</dbReference>
<dbReference type="PANTHER" id="PTHR35446">
    <property type="entry name" value="SI:CH211-175M2.5"/>
    <property type="match status" value="1"/>
</dbReference>
<dbReference type="GO" id="GO:0051920">
    <property type="term" value="F:peroxiredoxin activity"/>
    <property type="evidence" value="ECO:0007669"/>
    <property type="project" value="InterPro"/>
</dbReference>
<protein>
    <submittedName>
        <fullName evidence="2">Carboxymuconolactone decarboxylase</fullName>
    </submittedName>
</protein>
<evidence type="ECO:0000313" key="3">
    <source>
        <dbReference type="Proteomes" id="UP000655443"/>
    </source>
</evidence>
<reference evidence="2" key="2">
    <citation type="submission" date="2020-09" db="EMBL/GenBank/DDBJ databases">
        <authorList>
            <person name="Sun Q."/>
            <person name="Ohkuma M."/>
        </authorList>
    </citation>
    <scope>NUCLEOTIDE SEQUENCE</scope>
    <source>
        <strain evidence="2">JCM 4714</strain>
    </source>
</reference>
<evidence type="ECO:0000313" key="2">
    <source>
        <dbReference type="EMBL" id="GHE06526.1"/>
    </source>
</evidence>
<dbReference type="Gene3D" id="1.20.1290.10">
    <property type="entry name" value="AhpD-like"/>
    <property type="match status" value="1"/>
</dbReference>
<evidence type="ECO:0000259" key="1">
    <source>
        <dbReference type="Pfam" id="PF02627"/>
    </source>
</evidence>
<reference evidence="2" key="1">
    <citation type="journal article" date="2014" name="Int. J. Syst. Evol. Microbiol.">
        <title>Complete genome sequence of Corynebacterium casei LMG S-19264T (=DSM 44701T), isolated from a smear-ripened cheese.</title>
        <authorList>
            <consortium name="US DOE Joint Genome Institute (JGI-PGF)"/>
            <person name="Walter F."/>
            <person name="Albersmeier A."/>
            <person name="Kalinowski J."/>
            <person name="Ruckert C."/>
        </authorList>
    </citation>
    <scope>NUCLEOTIDE SEQUENCE</scope>
    <source>
        <strain evidence="2">JCM 4714</strain>
    </source>
</reference>
<dbReference type="EMBL" id="BMVG01000011">
    <property type="protein sequence ID" value="GHE06526.1"/>
    <property type="molecule type" value="Genomic_DNA"/>
</dbReference>
<dbReference type="AlphaFoldDB" id="A0A918YL36"/>